<reference evidence="1 2" key="1">
    <citation type="submission" date="2019-04" db="EMBL/GenBank/DDBJ databases">
        <title>Draft genome of the big-headed turtle Platysternon megacephalum.</title>
        <authorList>
            <person name="Gong S."/>
        </authorList>
    </citation>
    <scope>NUCLEOTIDE SEQUENCE [LARGE SCALE GENOMIC DNA]</scope>
    <source>
        <strain evidence="1">DO16091913</strain>
        <tissue evidence="1">Muscle</tissue>
    </source>
</reference>
<sequence>MVPIQQGAASGRKPVVTQCGSDTSVGLVLWRRQSDPEAPAAIQLLTTPAVSALCHQGQAPPALVFPVRFCSESVKSTELFVLQALCKTGGSSAVLLRLLWSSPLP</sequence>
<evidence type="ECO:0000313" key="1">
    <source>
        <dbReference type="EMBL" id="TFK05219.1"/>
    </source>
</evidence>
<dbReference type="AlphaFoldDB" id="A0A4D9E4N9"/>
<dbReference type="Proteomes" id="UP000297703">
    <property type="component" value="Unassembled WGS sequence"/>
</dbReference>
<organism evidence="1 2">
    <name type="scientific">Platysternon megacephalum</name>
    <name type="common">big-headed turtle</name>
    <dbReference type="NCBI Taxonomy" id="55544"/>
    <lineage>
        <taxon>Eukaryota</taxon>
        <taxon>Metazoa</taxon>
        <taxon>Chordata</taxon>
        <taxon>Craniata</taxon>
        <taxon>Vertebrata</taxon>
        <taxon>Euteleostomi</taxon>
        <taxon>Archelosauria</taxon>
        <taxon>Testudinata</taxon>
        <taxon>Testudines</taxon>
        <taxon>Cryptodira</taxon>
        <taxon>Durocryptodira</taxon>
        <taxon>Testudinoidea</taxon>
        <taxon>Platysternidae</taxon>
        <taxon>Platysternon</taxon>
    </lineage>
</organism>
<comment type="caution">
    <text evidence="1">The sequence shown here is derived from an EMBL/GenBank/DDBJ whole genome shotgun (WGS) entry which is preliminary data.</text>
</comment>
<reference evidence="1 2" key="2">
    <citation type="submission" date="2019-04" db="EMBL/GenBank/DDBJ databases">
        <title>The genome sequence of big-headed turtle.</title>
        <authorList>
            <person name="Gong S."/>
        </authorList>
    </citation>
    <scope>NUCLEOTIDE SEQUENCE [LARGE SCALE GENOMIC DNA]</scope>
    <source>
        <strain evidence="1">DO16091913</strain>
        <tissue evidence="1">Muscle</tissue>
    </source>
</reference>
<gene>
    <name evidence="1" type="ORF">DR999_PMT12230</name>
</gene>
<name>A0A4D9E4N9_9SAUR</name>
<evidence type="ECO:0000313" key="2">
    <source>
        <dbReference type="Proteomes" id="UP000297703"/>
    </source>
</evidence>
<accession>A0A4D9E4N9</accession>
<keyword evidence="2" id="KW-1185">Reference proteome</keyword>
<protein>
    <submittedName>
        <fullName evidence="1">V-type proton ATPase catalytic subunit A</fullName>
    </submittedName>
</protein>
<dbReference type="EMBL" id="QXTE01000119">
    <property type="protein sequence ID" value="TFK05219.1"/>
    <property type="molecule type" value="Genomic_DNA"/>
</dbReference>
<proteinExistence type="predicted"/>